<dbReference type="PROSITE" id="PS50055">
    <property type="entry name" value="TYR_PHOSPHATASE_PTP"/>
    <property type="match status" value="1"/>
</dbReference>
<dbReference type="Gene3D" id="3.90.190.10">
    <property type="entry name" value="Protein tyrosine phosphatase superfamily"/>
    <property type="match status" value="1"/>
</dbReference>
<dbReference type="EC" id="3.1.3.48" evidence="4"/>
<dbReference type="Proteomes" id="UP000001074">
    <property type="component" value="Unassembled WGS sequence"/>
</dbReference>
<evidence type="ECO:0000259" key="11">
    <source>
        <dbReference type="PROSITE" id="PS50055"/>
    </source>
</evidence>
<keyword evidence="7" id="KW-0256">Endoplasmic reticulum</keyword>
<evidence type="ECO:0000256" key="3">
    <source>
        <dbReference type="ARBA" id="ARBA00009701"/>
    </source>
</evidence>
<accession>G1PYA8</accession>
<dbReference type="GO" id="GO:0019901">
    <property type="term" value="F:protein kinase binding"/>
    <property type="evidence" value="ECO:0007669"/>
    <property type="project" value="TreeGrafter"/>
</dbReference>
<dbReference type="GO" id="GO:0004726">
    <property type="term" value="F:non-membrane spanning protein tyrosine phosphatase activity"/>
    <property type="evidence" value="ECO:0007669"/>
    <property type="project" value="TreeGrafter"/>
</dbReference>
<dbReference type="GO" id="GO:0046426">
    <property type="term" value="P:negative regulation of receptor signaling pathway via JAK-STAT"/>
    <property type="evidence" value="ECO:0007669"/>
    <property type="project" value="TreeGrafter"/>
</dbReference>
<evidence type="ECO:0000256" key="9">
    <source>
        <dbReference type="ARBA" id="ARBA00023136"/>
    </source>
</evidence>
<comment type="similarity">
    <text evidence="3">Belongs to the protein-tyrosine phosphatase family. Non-receptor class 1 subfamily.</text>
</comment>
<evidence type="ECO:0000256" key="2">
    <source>
        <dbReference type="ARBA" id="ARBA00004308"/>
    </source>
</evidence>
<dbReference type="InterPro" id="IPR003595">
    <property type="entry name" value="Tyr_Pase_cat"/>
</dbReference>
<dbReference type="GO" id="GO:0005783">
    <property type="term" value="C:endoplasmic reticulum"/>
    <property type="evidence" value="ECO:0007669"/>
    <property type="project" value="UniProtKB-SubCell"/>
</dbReference>
<keyword evidence="14" id="KW-1185">Reference proteome</keyword>
<dbReference type="InterPro" id="IPR051985">
    <property type="entry name" value="NR_tyrosine_phosphatase"/>
</dbReference>
<dbReference type="Pfam" id="PF00102">
    <property type="entry name" value="Y_phosphatase"/>
    <property type="match status" value="1"/>
</dbReference>
<comment type="subcellular location">
    <subcellularLocation>
        <location evidence="2">Endomembrane system</location>
    </subcellularLocation>
    <subcellularLocation>
        <location evidence="1">Endoplasmic reticulum</location>
    </subcellularLocation>
</comment>
<feature type="domain" description="Tyrosine-protein phosphatase" evidence="11">
    <location>
        <begin position="1"/>
        <end position="217"/>
    </location>
</feature>
<organism evidence="13 14">
    <name type="scientific">Myotis lucifugus</name>
    <name type="common">Little brown bat</name>
    <dbReference type="NCBI Taxonomy" id="59463"/>
    <lineage>
        <taxon>Eukaryota</taxon>
        <taxon>Metazoa</taxon>
        <taxon>Chordata</taxon>
        <taxon>Craniata</taxon>
        <taxon>Vertebrata</taxon>
        <taxon>Euteleostomi</taxon>
        <taxon>Mammalia</taxon>
        <taxon>Eutheria</taxon>
        <taxon>Laurasiatheria</taxon>
        <taxon>Chiroptera</taxon>
        <taxon>Yangochiroptera</taxon>
        <taxon>Vespertilionidae</taxon>
        <taxon>Myotis</taxon>
    </lineage>
</organism>
<dbReference type="GO" id="GO:0070373">
    <property type="term" value="P:negative regulation of ERK1 and ERK2 cascade"/>
    <property type="evidence" value="ECO:0007669"/>
    <property type="project" value="TreeGrafter"/>
</dbReference>
<protein>
    <recommendedName>
        <fullName evidence="4">protein-tyrosine-phosphatase</fullName>
        <ecNumber evidence="4">3.1.3.48</ecNumber>
    </recommendedName>
</protein>
<feature type="active site" description="Phosphocysteine intermediate" evidence="10">
    <location>
        <position position="156"/>
    </location>
</feature>
<dbReference type="SMART" id="SM00404">
    <property type="entry name" value="PTPc_motif"/>
    <property type="match status" value="1"/>
</dbReference>
<reference evidence="13" key="2">
    <citation type="submission" date="2025-08" db="UniProtKB">
        <authorList>
            <consortium name="Ensembl"/>
        </authorList>
    </citation>
    <scope>IDENTIFICATION</scope>
</reference>
<dbReference type="InterPro" id="IPR012265">
    <property type="entry name" value="Ptpn1/Ptpn2"/>
</dbReference>
<dbReference type="Ensembl" id="ENSMLUT00000023345.1">
    <property type="protein sequence ID" value="ENSMLUP00000016440.1"/>
    <property type="gene ID" value="ENSMLUG00000027689.1"/>
</dbReference>
<dbReference type="eggNOG" id="KOG0789">
    <property type="taxonomic scope" value="Eukaryota"/>
</dbReference>
<evidence type="ECO:0000259" key="12">
    <source>
        <dbReference type="PROSITE" id="PS50056"/>
    </source>
</evidence>
<keyword evidence="8" id="KW-0904">Protein phosphatase</keyword>
<dbReference type="InterPro" id="IPR000242">
    <property type="entry name" value="PTP_cat"/>
</dbReference>
<evidence type="ECO:0000256" key="4">
    <source>
        <dbReference type="ARBA" id="ARBA00013064"/>
    </source>
</evidence>
<dbReference type="PROSITE" id="PS50056">
    <property type="entry name" value="TYR_PHOSPHATASE_2"/>
    <property type="match status" value="1"/>
</dbReference>
<dbReference type="STRING" id="59463.ENSMLUP00000016440"/>
<dbReference type="SUPFAM" id="SSF52799">
    <property type="entry name" value="(Phosphotyrosine protein) phosphatases II"/>
    <property type="match status" value="1"/>
</dbReference>
<keyword evidence="6" id="KW-0378">Hydrolase</keyword>
<dbReference type="AlphaFoldDB" id="G1PYA8"/>
<reference evidence="13" key="3">
    <citation type="submission" date="2025-09" db="UniProtKB">
        <authorList>
            <consortium name="Ensembl"/>
        </authorList>
    </citation>
    <scope>IDENTIFICATION</scope>
</reference>
<dbReference type="SMART" id="SM00194">
    <property type="entry name" value="PTPc"/>
    <property type="match status" value="1"/>
</dbReference>
<name>G1PYA8_MYOLU</name>
<dbReference type="InParanoid" id="G1PYA8"/>
<keyword evidence="9" id="KW-0472">Membrane</keyword>
<dbReference type="InterPro" id="IPR029021">
    <property type="entry name" value="Prot-tyrosine_phosphatase-like"/>
</dbReference>
<dbReference type="GO" id="GO:0005634">
    <property type="term" value="C:nucleus"/>
    <property type="evidence" value="ECO:0007669"/>
    <property type="project" value="TreeGrafter"/>
</dbReference>
<dbReference type="EMBL" id="AAPE02039171">
    <property type="status" value="NOT_ANNOTATED_CDS"/>
    <property type="molecule type" value="Genomic_DNA"/>
</dbReference>
<dbReference type="PANTHER" id="PTHR46047">
    <property type="entry name" value="TYROSINE-PROTEIN PHOSPHATASE NON-RECEPTOR TYPE 61F"/>
    <property type="match status" value="1"/>
</dbReference>
<sequence>DHSRVKLQNAENDYINASLVDTEETQRTYILTLGPLPNTGCHCWLMVWQQETESGCHTKLCRKEKVKGTHYWLTKILFKETGFNVTFLSEDVKSQYTVHLLQLANISKGEARTISRAHYAIWRFWIPESPVSFLCFLFKVRESGCNPEHGPAVIHCSAGIQSDTLSLAETCLVLMGKGDDIALPNLKQLLLNMRKYQMGLFQSPNQLRFSYITVTERAMYEGDSNIQKWWKELSKEKPLCPALDYLPIKIMTEYSGIRIGLEEKTLTGNRYTELSKMQETMENSESALWKQIQEDRKTNTAQKVRQMKQRPTETKRKTWFIEMRLNEK</sequence>
<evidence type="ECO:0000256" key="10">
    <source>
        <dbReference type="PIRSR" id="PIRSR000926-1"/>
    </source>
</evidence>
<evidence type="ECO:0000256" key="7">
    <source>
        <dbReference type="ARBA" id="ARBA00022824"/>
    </source>
</evidence>
<dbReference type="PANTHER" id="PTHR46047:SF1">
    <property type="entry name" value="TYROSINE-PROTEIN PHOSPHATASE NON-RECEPTOR TYPE 2"/>
    <property type="match status" value="1"/>
</dbReference>
<evidence type="ECO:0000256" key="5">
    <source>
        <dbReference type="ARBA" id="ARBA00022553"/>
    </source>
</evidence>
<evidence type="ECO:0000256" key="6">
    <source>
        <dbReference type="ARBA" id="ARBA00022801"/>
    </source>
</evidence>
<proteinExistence type="inferred from homology"/>
<dbReference type="PIRSF" id="PIRSF000926">
    <property type="entry name" value="Tyr-Ptase_nr1"/>
    <property type="match status" value="1"/>
</dbReference>
<dbReference type="GeneTree" id="ENSGT00940000154686"/>
<feature type="domain" description="Tyrosine specific protein phosphatases" evidence="12">
    <location>
        <begin position="131"/>
        <end position="208"/>
    </location>
</feature>
<dbReference type="PRINTS" id="PR00700">
    <property type="entry name" value="PRTYPHPHTASE"/>
</dbReference>
<reference evidence="13 14" key="1">
    <citation type="journal article" date="2011" name="Nature">
        <title>A high-resolution map of human evolutionary constraint using 29 mammals.</title>
        <authorList>
            <person name="Lindblad-Toh K."/>
            <person name="Garber M."/>
            <person name="Zuk O."/>
            <person name="Lin M.F."/>
            <person name="Parker B.J."/>
            <person name="Washietl S."/>
            <person name="Kheradpour P."/>
            <person name="Ernst J."/>
            <person name="Jordan G."/>
            <person name="Mauceli E."/>
            <person name="Ward L.D."/>
            <person name="Lowe C.B."/>
            <person name="Holloway A.K."/>
            <person name="Clamp M."/>
            <person name="Gnerre S."/>
            <person name="Alfoldi J."/>
            <person name="Beal K."/>
            <person name="Chang J."/>
            <person name="Clawson H."/>
            <person name="Cuff J."/>
            <person name="Di Palma F."/>
            <person name="Fitzgerald S."/>
            <person name="Flicek P."/>
            <person name="Guttman M."/>
            <person name="Hubisz M.J."/>
            <person name="Jaffe D.B."/>
            <person name="Jungreis I."/>
            <person name="Kent W.J."/>
            <person name="Kostka D."/>
            <person name="Lara M."/>
            <person name="Martins A.L."/>
            <person name="Massingham T."/>
            <person name="Moltke I."/>
            <person name="Raney B.J."/>
            <person name="Rasmussen M.D."/>
            <person name="Robinson J."/>
            <person name="Stark A."/>
            <person name="Vilella A.J."/>
            <person name="Wen J."/>
            <person name="Xie X."/>
            <person name="Zody M.C."/>
            <person name="Baldwin J."/>
            <person name="Bloom T."/>
            <person name="Chin C.W."/>
            <person name="Heiman D."/>
            <person name="Nicol R."/>
            <person name="Nusbaum C."/>
            <person name="Young S."/>
            <person name="Wilkinson J."/>
            <person name="Worley K.C."/>
            <person name="Kovar C.L."/>
            <person name="Muzny D.M."/>
            <person name="Gibbs R.A."/>
            <person name="Cree A."/>
            <person name="Dihn H.H."/>
            <person name="Fowler G."/>
            <person name="Jhangiani S."/>
            <person name="Joshi V."/>
            <person name="Lee S."/>
            <person name="Lewis L.R."/>
            <person name="Nazareth L.V."/>
            <person name="Okwuonu G."/>
            <person name="Santibanez J."/>
            <person name="Warren W.C."/>
            <person name="Mardis E.R."/>
            <person name="Weinstock G.M."/>
            <person name="Wilson R.K."/>
            <person name="Delehaunty K."/>
            <person name="Dooling D."/>
            <person name="Fronik C."/>
            <person name="Fulton L."/>
            <person name="Fulton B."/>
            <person name="Graves T."/>
            <person name="Minx P."/>
            <person name="Sodergren E."/>
            <person name="Birney E."/>
            <person name="Margulies E.H."/>
            <person name="Herrero J."/>
            <person name="Green E.D."/>
            <person name="Haussler D."/>
            <person name="Siepel A."/>
            <person name="Goldman N."/>
            <person name="Pollard K.S."/>
            <person name="Pedersen J.S."/>
            <person name="Lander E.S."/>
            <person name="Kellis M."/>
        </authorList>
    </citation>
    <scope>NUCLEOTIDE SEQUENCE [LARGE SCALE GENOMIC DNA]</scope>
</reference>
<evidence type="ECO:0000313" key="13">
    <source>
        <dbReference type="Ensembl" id="ENSMLUP00000016440.1"/>
    </source>
</evidence>
<keyword evidence="5" id="KW-0597">Phosphoprotein</keyword>
<evidence type="ECO:0000256" key="1">
    <source>
        <dbReference type="ARBA" id="ARBA00004240"/>
    </source>
</evidence>
<dbReference type="InterPro" id="IPR000387">
    <property type="entry name" value="Tyr_Pase_dom"/>
</dbReference>
<evidence type="ECO:0000313" key="14">
    <source>
        <dbReference type="Proteomes" id="UP000001074"/>
    </source>
</evidence>
<evidence type="ECO:0000256" key="8">
    <source>
        <dbReference type="ARBA" id="ARBA00022912"/>
    </source>
</evidence>